<dbReference type="Proteomes" id="UP000014975">
    <property type="component" value="Unassembled WGS sequence"/>
</dbReference>
<organism evidence="1 2">
    <name type="scientific">Alkalidesulfovibrio alkalitolerans DSM 16529</name>
    <dbReference type="NCBI Taxonomy" id="1121439"/>
    <lineage>
        <taxon>Bacteria</taxon>
        <taxon>Pseudomonadati</taxon>
        <taxon>Thermodesulfobacteriota</taxon>
        <taxon>Desulfovibrionia</taxon>
        <taxon>Desulfovibrionales</taxon>
        <taxon>Desulfovibrionaceae</taxon>
        <taxon>Alkalidesulfovibrio</taxon>
    </lineage>
</organism>
<dbReference type="EMBL" id="ATHI01000003">
    <property type="protein sequence ID" value="EPR35577.1"/>
    <property type="molecule type" value="Genomic_DNA"/>
</dbReference>
<evidence type="ECO:0008006" key="3">
    <source>
        <dbReference type="Google" id="ProtNLM"/>
    </source>
</evidence>
<dbReference type="SUPFAM" id="SSF56436">
    <property type="entry name" value="C-type lectin-like"/>
    <property type="match status" value="1"/>
</dbReference>
<dbReference type="STRING" id="1121439.dsat_1918"/>
<name>S7TEE7_9BACT</name>
<keyword evidence="2" id="KW-1185">Reference proteome</keyword>
<sequence length="342" mass="37776">MEEKIMDAIGVVFTGSDSDGGLWARIDADGNVVPDPGQAFFDTHPVWGGIKDVVIDGQYMVLIPAFYIKRTWLTAGEYAGKHAWLISDKPLDGFSIHPAFRRDGGDLQQVFVGKYQASMDGSKLSSVPGVKPAVSRSLTQFQADAAARNEGDVDGFMLWSAYQWSAIQWLYLVENATMDSQSKTGRGRVDAWGKGAAEVDAEDVAQATYRGIVGLWGNVWQWIDGLKTDDGEICLWDRHGRKTWVETGQIPDSIDDAVYPVTFMDERTNEYDLGDLFIVDFGADEQSESTAPDWQYWDSYREAFPIVGGHWSYGAHAGLWNVNCVPAASISHSILGARLAKE</sequence>
<dbReference type="RefSeq" id="WP_020885804.1">
    <property type="nucleotide sequence ID" value="NZ_ATHI01000003.1"/>
</dbReference>
<evidence type="ECO:0000313" key="2">
    <source>
        <dbReference type="Proteomes" id="UP000014975"/>
    </source>
</evidence>
<comment type="caution">
    <text evidence="1">The sequence shown here is derived from an EMBL/GenBank/DDBJ whole genome shotgun (WGS) entry which is preliminary data.</text>
</comment>
<dbReference type="eggNOG" id="COG5301">
    <property type="taxonomic scope" value="Bacteria"/>
</dbReference>
<dbReference type="InterPro" id="IPR016187">
    <property type="entry name" value="CTDL_fold"/>
</dbReference>
<dbReference type="AlphaFoldDB" id="S7TEE7"/>
<evidence type="ECO:0000313" key="1">
    <source>
        <dbReference type="EMBL" id="EPR35577.1"/>
    </source>
</evidence>
<dbReference type="OrthoDB" id="5465471at2"/>
<reference evidence="1 2" key="1">
    <citation type="journal article" date="2013" name="Genome Announc.">
        <title>Draft genome sequences for three mercury-methylating, sulfate-reducing bacteria.</title>
        <authorList>
            <person name="Brown S.D."/>
            <person name="Hurt R.A.Jr."/>
            <person name="Gilmour C.C."/>
            <person name="Elias D.A."/>
        </authorList>
    </citation>
    <scope>NUCLEOTIDE SEQUENCE [LARGE SCALE GENOMIC DNA]</scope>
    <source>
        <strain evidence="1 2">DSM 16529</strain>
    </source>
</reference>
<accession>S7TEE7</accession>
<dbReference type="PATRIC" id="fig|1121439.3.peg.305"/>
<protein>
    <recommendedName>
        <fullName evidence="3">Sulphatase-modifying factor protein</fullName>
    </recommendedName>
</protein>
<proteinExistence type="predicted"/>
<gene>
    <name evidence="1" type="ORF">dsat_1918</name>
</gene>